<proteinExistence type="predicted"/>
<reference evidence="2 3" key="1">
    <citation type="journal article" date="2017" name="Nat. Commun.">
        <title>In situ click chemistry generation of cyclooxygenase-2 inhibitors.</title>
        <authorList>
            <person name="Bhardwaj A."/>
            <person name="Kaur J."/>
            <person name="Wuest M."/>
            <person name="Wuest F."/>
        </authorList>
    </citation>
    <scope>NUCLEOTIDE SEQUENCE [LARGE SCALE GENOMIC DNA]</scope>
    <source>
        <strain evidence="2">S2_012_000_R3_94</strain>
    </source>
</reference>
<feature type="signal peptide" evidence="1">
    <location>
        <begin position="1"/>
        <end position="17"/>
    </location>
</feature>
<keyword evidence="1" id="KW-0732">Signal</keyword>
<comment type="caution">
    <text evidence="2">The sequence shown here is derived from an EMBL/GenBank/DDBJ whole genome shotgun (WGS) entry which is preliminary data.</text>
</comment>
<evidence type="ECO:0000313" key="2">
    <source>
        <dbReference type="EMBL" id="TKW66457.1"/>
    </source>
</evidence>
<sequence>MMKYLLPLLLICGPVMAQSVGECGQLTAAAYLAEPWEENSAAFANGQVRAALIDTIEPAAAAVHLLVLSPPRNEVGDRQCRLVSLSRSEGGGPVGFFSVDFAAHKAEYDPARGLVLTMPVASYDPETGGGDPAEMTLTINQSTGEITAEVSGS</sequence>
<organism evidence="2 3">
    <name type="scientific">Paracoccus denitrificans</name>
    <dbReference type="NCBI Taxonomy" id="266"/>
    <lineage>
        <taxon>Bacteria</taxon>
        <taxon>Pseudomonadati</taxon>
        <taxon>Pseudomonadota</taxon>
        <taxon>Alphaproteobacteria</taxon>
        <taxon>Rhodobacterales</taxon>
        <taxon>Paracoccaceae</taxon>
        <taxon>Paracoccus</taxon>
    </lineage>
</organism>
<gene>
    <name evidence="2" type="ORF">DI616_10910</name>
</gene>
<feature type="chain" id="PRO_5021718794" evidence="1">
    <location>
        <begin position="18"/>
        <end position="153"/>
    </location>
</feature>
<dbReference type="AlphaFoldDB" id="A0A533I7H8"/>
<evidence type="ECO:0000256" key="1">
    <source>
        <dbReference type="SAM" id="SignalP"/>
    </source>
</evidence>
<dbReference type="Proteomes" id="UP000315344">
    <property type="component" value="Unassembled WGS sequence"/>
</dbReference>
<evidence type="ECO:0000313" key="3">
    <source>
        <dbReference type="Proteomes" id="UP000315344"/>
    </source>
</evidence>
<dbReference type="EMBL" id="VAFL01000007">
    <property type="protein sequence ID" value="TKW66457.1"/>
    <property type="molecule type" value="Genomic_DNA"/>
</dbReference>
<accession>A0A533I7H8</accession>
<protein>
    <submittedName>
        <fullName evidence="2">Uncharacterized protein</fullName>
    </submittedName>
</protein>
<name>A0A533I7H8_PARDE</name>